<dbReference type="AlphaFoldDB" id="A0AAV9U3F7"/>
<protein>
    <recommendedName>
        <fullName evidence="4">DUF1754-domain-containing protein</fullName>
    </recommendedName>
</protein>
<dbReference type="EMBL" id="JAVHNQ010000012">
    <property type="protein sequence ID" value="KAK6335389.1"/>
    <property type="molecule type" value="Genomic_DNA"/>
</dbReference>
<organism evidence="2 3">
    <name type="scientific">Orbilia brochopaga</name>
    <dbReference type="NCBI Taxonomy" id="3140254"/>
    <lineage>
        <taxon>Eukaryota</taxon>
        <taxon>Fungi</taxon>
        <taxon>Dikarya</taxon>
        <taxon>Ascomycota</taxon>
        <taxon>Pezizomycotina</taxon>
        <taxon>Orbiliomycetes</taxon>
        <taxon>Orbiliales</taxon>
        <taxon>Orbiliaceae</taxon>
        <taxon>Orbilia</taxon>
    </lineage>
</organism>
<evidence type="ECO:0000313" key="2">
    <source>
        <dbReference type="EMBL" id="KAK6335389.1"/>
    </source>
</evidence>
<dbReference type="InterPro" id="IPR013865">
    <property type="entry name" value="FAM32A"/>
</dbReference>
<dbReference type="Pfam" id="PF08555">
    <property type="entry name" value="FAM32A"/>
    <property type="match status" value="1"/>
</dbReference>
<dbReference type="Proteomes" id="UP001375240">
    <property type="component" value="Unassembled WGS sequence"/>
</dbReference>
<name>A0AAV9U3F7_9PEZI</name>
<dbReference type="PANTHER" id="PTHR13282">
    <property type="entry name" value="PROTEIN FAM32A"/>
    <property type="match status" value="1"/>
</dbReference>
<sequence>MGRDDYSSAIGGSLRLKGSTGGVSKPKKKKKSSKPKDDSKTDAESKKLDTETPASDVAESSKSAAEALPPPPKYTKTEAERKFEEARKKKLDQVLLKEALKSHKEKVEGFNKYLANLSEHHDMPRIGPG</sequence>
<dbReference type="GO" id="GO:0005730">
    <property type="term" value="C:nucleolus"/>
    <property type="evidence" value="ECO:0007669"/>
    <property type="project" value="TreeGrafter"/>
</dbReference>
<accession>A0AAV9U3F7</accession>
<proteinExistence type="predicted"/>
<feature type="region of interest" description="Disordered" evidence="1">
    <location>
        <begin position="1"/>
        <end position="87"/>
    </location>
</feature>
<evidence type="ECO:0000313" key="3">
    <source>
        <dbReference type="Proteomes" id="UP001375240"/>
    </source>
</evidence>
<keyword evidence="3" id="KW-1185">Reference proteome</keyword>
<evidence type="ECO:0000256" key="1">
    <source>
        <dbReference type="SAM" id="MobiDB-lite"/>
    </source>
</evidence>
<feature type="compositionally biased region" description="Basic and acidic residues" evidence="1">
    <location>
        <begin position="75"/>
        <end position="87"/>
    </location>
</feature>
<feature type="compositionally biased region" description="Basic and acidic residues" evidence="1">
    <location>
        <begin position="34"/>
        <end position="50"/>
    </location>
</feature>
<comment type="caution">
    <text evidence="2">The sequence shown here is derived from an EMBL/GenBank/DDBJ whole genome shotgun (WGS) entry which is preliminary data.</text>
</comment>
<evidence type="ECO:0008006" key="4">
    <source>
        <dbReference type="Google" id="ProtNLM"/>
    </source>
</evidence>
<dbReference type="PANTHER" id="PTHR13282:SF6">
    <property type="entry name" value="PROTEIN FAM32A"/>
    <property type="match status" value="1"/>
</dbReference>
<reference evidence="2 3" key="1">
    <citation type="submission" date="2019-10" db="EMBL/GenBank/DDBJ databases">
        <authorList>
            <person name="Palmer J.M."/>
        </authorList>
    </citation>
    <scope>NUCLEOTIDE SEQUENCE [LARGE SCALE GENOMIC DNA]</scope>
    <source>
        <strain evidence="2 3">TWF696</strain>
    </source>
</reference>
<gene>
    <name evidence="2" type="ORF">TWF696_002168</name>
</gene>